<organism evidence="1 2">
    <name type="scientific">Rhododendron molle</name>
    <name type="common">Chinese azalea</name>
    <name type="synonym">Azalea mollis</name>
    <dbReference type="NCBI Taxonomy" id="49168"/>
    <lineage>
        <taxon>Eukaryota</taxon>
        <taxon>Viridiplantae</taxon>
        <taxon>Streptophyta</taxon>
        <taxon>Embryophyta</taxon>
        <taxon>Tracheophyta</taxon>
        <taxon>Spermatophyta</taxon>
        <taxon>Magnoliopsida</taxon>
        <taxon>eudicotyledons</taxon>
        <taxon>Gunneridae</taxon>
        <taxon>Pentapetalae</taxon>
        <taxon>asterids</taxon>
        <taxon>Ericales</taxon>
        <taxon>Ericaceae</taxon>
        <taxon>Ericoideae</taxon>
        <taxon>Rhodoreae</taxon>
        <taxon>Rhododendron</taxon>
    </lineage>
</organism>
<dbReference type="EMBL" id="CM046388">
    <property type="protein sequence ID" value="KAI8572312.1"/>
    <property type="molecule type" value="Genomic_DNA"/>
</dbReference>
<dbReference type="Proteomes" id="UP001062846">
    <property type="component" value="Chromosome 1"/>
</dbReference>
<accession>A0ACC0Q4Y5</accession>
<gene>
    <name evidence="1" type="ORF">RHMOL_Rhmol01G0187900</name>
</gene>
<protein>
    <submittedName>
        <fullName evidence="1">Uncharacterized protein</fullName>
    </submittedName>
</protein>
<evidence type="ECO:0000313" key="2">
    <source>
        <dbReference type="Proteomes" id="UP001062846"/>
    </source>
</evidence>
<proteinExistence type="predicted"/>
<reference evidence="1" key="1">
    <citation type="submission" date="2022-02" db="EMBL/GenBank/DDBJ databases">
        <title>Plant Genome Project.</title>
        <authorList>
            <person name="Zhang R.-G."/>
        </authorList>
    </citation>
    <scope>NUCLEOTIDE SEQUENCE</scope>
    <source>
        <strain evidence="1">AT1</strain>
    </source>
</reference>
<evidence type="ECO:0000313" key="1">
    <source>
        <dbReference type="EMBL" id="KAI8572312.1"/>
    </source>
</evidence>
<comment type="caution">
    <text evidence="1">The sequence shown here is derived from an EMBL/GenBank/DDBJ whole genome shotgun (WGS) entry which is preliminary data.</text>
</comment>
<sequence length="235" mass="25938">MHLNPVQRLVRLESQSVTTEDSLRTLVAALQSGSPPTRQDGQLAPPSSASSTSEPPTMSSQPEVQPLSLEEILMNLQTSITAIQQRATQTDASITRLNDLINTRLPPPLEEESEDDKDDQEHPVMVPNPNHKGRLIVQPNPREVRAHVANLNPADGRPILNPNMTALMAKMAKLEEAVSKSEKINVGGIDLDHLCLYPNAKLPNKFKMPNLVKFDRSGDPKTHLYGYHAAMKLLK</sequence>
<keyword evidence="2" id="KW-1185">Reference proteome</keyword>
<name>A0ACC0Q4Y5_RHOML</name>